<evidence type="ECO:0000256" key="7">
    <source>
        <dbReference type="ARBA" id="ARBA00022989"/>
    </source>
</evidence>
<dbReference type="PRINTS" id="PR01609">
    <property type="entry name" value="CD36FAMILY"/>
</dbReference>
<evidence type="ECO:0000256" key="8">
    <source>
        <dbReference type="ARBA" id="ARBA00023136"/>
    </source>
</evidence>
<dbReference type="InterPro" id="IPR002159">
    <property type="entry name" value="CD36_fam"/>
</dbReference>
<name>A0A1I8PF76_STOCA</name>
<keyword evidence="11" id="KW-0325">Glycoprotein</keyword>
<dbReference type="AlphaFoldDB" id="A0A1I8PF76"/>
<accession>A0A1I8PF76</accession>
<dbReference type="PANTHER" id="PTHR11923">
    <property type="entry name" value="SCAVENGER RECEPTOR CLASS B TYPE-1 SR-B1"/>
    <property type="match status" value="1"/>
</dbReference>
<evidence type="ECO:0000256" key="10">
    <source>
        <dbReference type="ARBA" id="ARBA00023170"/>
    </source>
</evidence>
<keyword evidence="4" id="KW-0716">Sensory transduction</keyword>
<dbReference type="VEuPathDB" id="VectorBase:SCAU007525"/>
<evidence type="ECO:0000256" key="5">
    <source>
        <dbReference type="ARBA" id="ARBA00022692"/>
    </source>
</evidence>
<dbReference type="OrthoDB" id="10024078at2759"/>
<keyword evidence="3" id="KW-1003">Cell membrane</keyword>
<keyword evidence="15" id="KW-1185">Reference proteome</keyword>
<evidence type="ECO:0000256" key="3">
    <source>
        <dbReference type="ARBA" id="ARBA00022475"/>
    </source>
</evidence>
<evidence type="ECO:0000256" key="12">
    <source>
        <dbReference type="ARBA" id="ARBA00040646"/>
    </source>
</evidence>
<organism evidence="14 15">
    <name type="scientific">Stomoxys calcitrans</name>
    <name type="common">Stable fly</name>
    <name type="synonym">Conops calcitrans</name>
    <dbReference type="NCBI Taxonomy" id="35570"/>
    <lineage>
        <taxon>Eukaryota</taxon>
        <taxon>Metazoa</taxon>
        <taxon>Ecdysozoa</taxon>
        <taxon>Arthropoda</taxon>
        <taxon>Hexapoda</taxon>
        <taxon>Insecta</taxon>
        <taxon>Pterygota</taxon>
        <taxon>Neoptera</taxon>
        <taxon>Endopterygota</taxon>
        <taxon>Diptera</taxon>
        <taxon>Brachycera</taxon>
        <taxon>Muscomorpha</taxon>
        <taxon>Muscoidea</taxon>
        <taxon>Muscidae</taxon>
        <taxon>Stomoxys</taxon>
    </lineage>
</organism>
<dbReference type="GO" id="GO:0005737">
    <property type="term" value="C:cytoplasm"/>
    <property type="evidence" value="ECO:0007669"/>
    <property type="project" value="TreeGrafter"/>
</dbReference>
<dbReference type="STRING" id="35570.A0A1I8PF76"/>
<dbReference type="EnsemblMetazoa" id="SCAU007525-RA">
    <property type="protein sequence ID" value="SCAU007525-PA"/>
    <property type="gene ID" value="SCAU007525"/>
</dbReference>
<dbReference type="GO" id="GO:0005886">
    <property type="term" value="C:plasma membrane"/>
    <property type="evidence" value="ECO:0007669"/>
    <property type="project" value="UniProtKB-SubCell"/>
</dbReference>
<dbReference type="PANTHER" id="PTHR11923:SF69">
    <property type="entry name" value="SENSORY NEURON MEMBRANE PROTEIN 1"/>
    <property type="match status" value="1"/>
</dbReference>
<keyword evidence="6" id="KW-0552">Olfaction</keyword>
<dbReference type="GO" id="GO:0005044">
    <property type="term" value="F:scavenger receptor activity"/>
    <property type="evidence" value="ECO:0007669"/>
    <property type="project" value="TreeGrafter"/>
</dbReference>
<protein>
    <recommendedName>
        <fullName evidence="12">Sensory neuron membrane protein 1</fullName>
    </recommendedName>
</protein>
<gene>
    <name evidence="14" type="primary">106081021</name>
</gene>
<proteinExistence type="inferred from homology"/>
<keyword evidence="10" id="KW-0675">Receptor</keyword>
<sequence>MSEKLYRNVAIGCVAFSAVGLLVGLGFPPLMTKMIKSQINLKPGSETRLMWEKFPIWIKFSIFVFNVTNPDEVQNGGKPRLQEVGPFVFEEWKDKYDLTDFEEEDAVEFNMRNTFIFRPDLGLSGEEIVVFPHPLIQVMGISIKRDKVAMLSMIAEGIENLFKPTTPFLRAPAIDIFFRGFDIDCSPENFAAKAICLNFHTGAVKGAEKIDDTHFKFSLLGGGNHTDGGRFKVSRGIRDYRTIGQVLEFEEDTEMNVWPGDECNKIRGTDSTIFAPLMKPSEGLWSFSADLCRSLGPKVEKRVTYNGVPAYRYIMDLGDVKNEPENHCFCKDYPDDCPLKGTMELALCNETPMIASLPHFLNADPQLLAGVDGLQPDEKNHSIYIDFEIISGTPLNIAKRLQFSLDVEPIEEIPVMSKLRPLVMPLFWVEESVALNKDFTNLIKSKVFT</sequence>
<reference evidence="14" key="1">
    <citation type="submission" date="2020-05" db="UniProtKB">
        <authorList>
            <consortium name="EnsemblMetazoa"/>
        </authorList>
    </citation>
    <scope>IDENTIFICATION</scope>
    <source>
        <strain evidence="14">USDA</strain>
    </source>
</reference>
<comment type="subcellular location">
    <subcellularLocation>
        <location evidence="1">Cell membrane</location>
        <topology evidence="1">Multi-pass membrane protein</topology>
    </subcellularLocation>
</comment>
<evidence type="ECO:0000256" key="4">
    <source>
        <dbReference type="ARBA" id="ARBA00022606"/>
    </source>
</evidence>
<evidence type="ECO:0000256" key="6">
    <source>
        <dbReference type="ARBA" id="ARBA00022725"/>
    </source>
</evidence>
<dbReference type="KEGG" id="scac:106081021"/>
<dbReference type="GO" id="GO:0007608">
    <property type="term" value="P:sensory perception of smell"/>
    <property type="evidence" value="ECO:0007669"/>
    <property type="project" value="UniProtKB-KW"/>
</dbReference>
<evidence type="ECO:0000313" key="15">
    <source>
        <dbReference type="Proteomes" id="UP000095300"/>
    </source>
</evidence>
<keyword evidence="7 13" id="KW-1133">Transmembrane helix</keyword>
<evidence type="ECO:0000256" key="1">
    <source>
        <dbReference type="ARBA" id="ARBA00004651"/>
    </source>
</evidence>
<dbReference type="Proteomes" id="UP000095300">
    <property type="component" value="Unassembled WGS sequence"/>
</dbReference>
<evidence type="ECO:0000256" key="2">
    <source>
        <dbReference type="ARBA" id="ARBA00010532"/>
    </source>
</evidence>
<evidence type="ECO:0000256" key="9">
    <source>
        <dbReference type="ARBA" id="ARBA00023157"/>
    </source>
</evidence>
<dbReference type="Pfam" id="PF01130">
    <property type="entry name" value="CD36"/>
    <property type="match status" value="1"/>
</dbReference>
<evidence type="ECO:0000313" key="14">
    <source>
        <dbReference type="EnsemblMetazoa" id="SCAU007525-PA"/>
    </source>
</evidence>
<keyword evidence="8 13" id="KW-0472">Membrane</keyword>
<feature type="transmembrane region" description="Helical" evidence="13">
    <location>
        <begin position="6"/>
        <end position="27"/>
    </location>
</feature>
<keyword evidence="9" id="KW-1015">Disulfide bond</keyword>
<evidence type="ECO:0000256" key="13">
    <source>
        <dbReference type="SAM" id="Phobius"/>
    </source>
</evidence>
<keyword evidence="5 13" id="KW-0812">Transmembrane</keyword>
<evidence type="ECO:0000256" key="11">
    <source>
        <dbReference type="ARBA" id="ARBA00023180"/>
    </source>
</evidence>
<comment type="similarity">
    <text evidence="2">Belongs to the CD36 family.</text>
</comment>